<comment type="function">
    <text evidence="1">Involved in DNA recombination.</text>
</comment>
<evidence type="ECO:0000256" key="4">
    <source>
        <dbReference type="ARBA" id="ARBA00023172"/>
    </source>
</evidence>
<dbReference type="Pfam" id="PF02646">
    <property type="entry name" value="RmuC"/>
    <property type="match status" value="1"/>
</dbReference>
<comment type="caution">
    <text evidence="6">The sequence shown here is derived from an EMBL/GenBank/DDBJ whole genome shotgun (WGS) entry which is preliminary data.</text>
</comment>
<evidence type="ECO:0000313" key="7">
    <source>
        <dbReference type="Proteomes" id="UP001597380"/>
    </source>
</evidence>
<keyword evidence="7" id="KW-1185">Reference proteome</keyword>
<evidence type="ECO:0000256" key="3">
    <source>
        <dbReference type="ARBA" id="ARBA00023054"/>
    </source>
</evidence>
<evidence type="ECO:0000256" key="2">
    <source>
        <dbReference type="ARBA" id="ARBA00009840"/>
    </source>
</evidence>
<keyword evidence="4" id="KW-0233">DNA recombination</keyword>
<sequence length="447" mass="50460">MDPQLLIIILASLSLLLLIATSALAYRSSLLRSQKSETEQQLVGRQDELADLQAEYRLLQEKTQQLQLEKTEVEARYQAQHEAASEKLVLLEKSEQRLQVQFENLANRIFDAKSQQFEQQSQQKLNATFAPLTQQLGAFQKQVQQAYETEAKERHTLKSEILSLKKLNERMSEDALNLTKALKGDSKQQGNWGEVVLGRVLEESGLREGHEYETEVSQTTDSGKRYRPDVIVQLPENKQIVIDSKVSLTAYEQYFNSDDNAARETALSAHVQSIRNHIKGLGAKDYHKLPGINSLDYVLMFIPIEAAFLAALDHQPDLVKLALDNNIMLVSPTNLLVALRTVHNIWRYEYQNQNAQNIADKAAAMYDKLRLFVDELNKVGKSLEQSHNSYQTAMKRLATGRGNLISQAESMRELGVAAKKQIDLDSLPKEEEPSLKIVGAKDESSDA</sequence>
<feature type="coiled-coil region" evidence="5">
    <location>
        <begin position="35"/>
        <end position="76"/>
    </location>
</feature>
<dbReference type="InterPro" id="IPR003798">
    <property type="entry name" value="DNA_recombination_RmuC"/>
</dbReference>
<organism evidence="6 7">
    <name type="scientific">Corallincola platygyrae</name>
    <dbReference type="NCBI Taxonomy" id="1193278"/>
    <lineage>
        <taxon>Bacteria</taxon>
        <taxon>Pseudomonadati</taxon>
        <taxon>Pseudomonadota</taxon>
        <taxon>Gammaproteobacteria</taxon>
        <taxon>Alteromonadales</taxon>
        <taxon>Psychromonadaceae</taxon>
        <taxon>Corallincola</taxon>
    </lineage>
</organism>
<name>A0ABW4XM87_9GAMM</name>
<proteinExistence type="inferred from homology"/>
<evidence type="ECO:0000256" key="5">
    <source>
        <dbReference type="SAM" id="Coils"/>
    </source>
</evidence>
<dbReference type="RefSeq" id="WP_345341097.1">
    <property type="nucleotide sequence ID" value="NZ_BAABLI010000017.1"/>
</dbReference>
<dbReference type="EMBL" id="JBHUHT010000011">
    <property type="protein sequence ID" value="MFD2096092.1"/>
    <property type="molecule type" value="Genomic_DNA"/>
</dbReference>
<protein>
    <submittedName>
        <fullName evidence="6">DNA recombination protein RmuC</fullName>
    </submittedName>
</protein>
<dbReference type="PANTHER" id="PTHR30563:SF0">
    <property type="entry name" value="DNA RECOMBINATION PROTEIN RMUC"/>
    <property type="match status" value="1"/>
</dbReference>
<reference evidence="7" key="1">
    <citation type="journal article" date="2019" name="Int. J. Syst. Evol. Microbiol.">
        <title>The Global Catalogue of Microorganisms (GCM) 10K type strain sequencing project: providing services to taxonomists for standard genome sequencing and annotation.</title>
        <authorList>
            <consortium name="The Broad Institute Genomics Platform"/>
            <consortium name="The Broad Institute Genome Sequencing Center for Infectious Disease"/>
            <person name="Wu L."/>
            <person name="Ma J."/>
        </authorList>
    </citation>
    <scope>NUCLEOTIDE SEQUENCE [LARGE SCALE GENOMIC DNA]</scope>
    <source>
        <strain evidence="7">CGMCC 1.10992</strain>
    </source>
</reference>
<accession>A0ABW4XM87</accession>
<gene>
    <name evidence="6" type="primary">rmuC</name>
    <name evidence="6" type="ORF">ACFSJ3_08855</name>
</gene>
<comment type="similarity">
    <text evidence="2">Belongs to the RmuC family.</text>
</comment>
<keyword evidence="3 5" id="KW-0175">Coiled coil</keyword>
<evidence type="ECO:0000256" key="1">
    <source>
        <dbReference type="ARBA" id="ARBA00003416"/>
    </source>
</evidence>
<dbReference type="PANTHER" id="PTHR30563">
    <property type="entry name" value="DNA RECOMBINATION PROTEIN RMUC"/>
    <property type="match status" value="1"/>
</dbReference>
<dbReference type="Proteomes" id="UP001597380">
    <property type="component" value="Unassembled WGS sequence"/>
</dbReference>
<evidence type="ECO:0000313" key="6">
    <source>
        <dbReference type="EMBL" id="MFD2096092.1"/>
    </source>
</evidence>